<gene>
    <name evidence="1" type="ORF">DPM12_10185</name>
</gene>
<dbReference type="SUPFAM" id="SSF55961">
    <property type="entry name" value="Bet v1-like"/>
    <property type="match status" value="1"/>
</dbReference>
<reference evidence="1 2" key="1">
    <citation type="submission" date="2018-06" db="EMBL/GenBank/DDBJ databases">
        <title>Phytoactinopolyspora halophila sp. nov., a novel halophilic actinomycete isolated from a saline soil in China.</title>
        <authorList>
            <person name="Tang S.-K."/>
        </authorList>
    </citation>
    <scope>NUCLEOTIDE SEQUENCE [LARGE SCALE GENOMIC DNA]</scope>
    <source>
        <strain evidence="1 2">YIM 96934</strain>
    </source>
</reference>
<dbReference type="AlphaFoldDB" id="A0A329QRW9"/>
<protein>
    <submittedName>
        <fullName evidence="1">SRPBCC family protein</fullName>
    </submittedName>
</protein>
<comment type="caution">
    <text evidence="1">The sequence shown here is derived from an EMBL/GenBank/DDBJ whole genome shotgun (WGS) entry which is preliminary data.</text>
</comment>
<proteinExistence type="predicted"/>
<dbReference type="InterPro" id="IPR023393">
    <property type="entry name" value="START-like_dom_sf"/>
</dbReference>
<name>A0A329QRW9_9ACTN</name>
<dbReference type="EMBL" id="QMIG01000007">
    <property type="protein sequence ID" value="RAW14846.1"/>
    <property type="molecule type" value="Genomic_DNA"/>
</dbReference>
<dbReference type="InterPro" id="IPR019587">
    <property type="entry name" value="Polyketide_cyclase/dehydratase"/>
</dbReference>
<dbReference type="Gene3D" id="3.30.530.20">
    <property type="match status" value="1"/>
</dbReference>
<organism evidence="1 2">
    <name type="scientific">Phytoactinopolyspora halophila</name>
    <dbReference type="NCBI Taxonomy" id="1981511"/>
    <lineage>
        <taxon>Bacteria</taxon>
        <taxon>Bacillati</taxon>
        <taxon>Actinomycetota</taxon>
        <taxon>Actinomycetes</taxon>
        <taxon>Jiangellales</taxon>
        <taxon>Jiangellaceae</taxon>
        <taxon>Phytoactinopolyspora</taxon>
    </lineage>
</organism>
<evidence type="ECO:0000313" key="2">
    <source>
        <dbReference type="Proteomes" id="UP000250462"/>
    </source>
</evidence>
<evidence type="ECO:0000313" key="1">
    <source>
        <dbReference type="EMBL" id="RAW14846.1"/>
    </source>
</evidence>
<keyword evidence="2" id="KW-1185">Reference proteome</keyword>
<dbReference type="Pfam" id="PF10604">
    <property type="entry name" value="Polyketide_cyc2"/>
    <property type="match status" value="1"/>
</dbReference>
<dbReference type="Proteomes" id="UP000250462">
    <property type="component" value="Unassembled WGS sequence"/>
</dbReference>
<dbReference type="OrthoDB" id="4823586at2"/>
<sequence length="151" mass="16986">MRIAAASTIDLPAREAWSLLTDWERQGAWMPATTVTAQETGDAGDADGRIEARTGIGPLTFRDPMLVTVWQPPRRCEVWHAGRIVRGPGAFTVEPTGPRQCRVTWQEDLDPPFGRIGRITLKVARPLARLGLWIALRRFNRYATRIRRGGR</sequence>
<accession>A0A329QRW9</accession>
<dbReference type="RefSeq" id="WP_112258206.1">
    <property type="nucleotide sequence ID" value="NZ_QMIG01000007.1"/>
</dbReference>